<reference evidence="3 5" key="2">
    <citation type="submission" date="2018-03" db="EMBL/GenBank/DDBJ databases">
        <authorList>
            <person name="Fogelqvist J."/>
        </authorList>
    </citation>
    <scope>NUCLEOTIDE SEQUENCE [LARGE SCALE GENOMIC DNA]</scope>
</reference>
<dbReference type="AlphaFoldDB" id="A0A0G4IUZ9"/>
<dbReference type="PANTHER" id="PTHR24410">
    <property type="entry name" value="HL07962P-RELATED"/>
    <property type="match status" value="1"/>
</dbReference>
<geneLocation type="mitochondrion" evidence="3"/>
<evidence type="ECO:0000313" key="2">
    <source>
        <dbReference type="EMBL" id="CEO99082.1"/>
    </source>
</evidence>
<dbReference type="PROSITE" id="PS50097">
    <property type="entry name" value="BTB"/>
    <property type="match status" value="1"/>
</dbReference>
<keyword evidence="3" id="KW-0496">Mitochondrion</keyword>
<name>A0A0G4IUZ9_PLABS</name>
<dbReference type="Proteomes" id="UP000039324">
    <property type="component" value="Unassembled WGS sequence"/>
</dbReference>
<evidence type="ECO:0000259" key="1">
    <source>
        <dbReference type="PROSITE" id="PS50097"/>
    </source>
</evidence>
<gene>
    <name evidence="2" type="ORF">PBRA_007196</name>
    <name evidence="3" type="ORF">PLBR_LOCUS5848</name>
</gene>
<accession>A0A0G4IUZ9</accession>
<dbReference type="SUPFAM" id="SSF49785">
    <property type="entry name" value="Galactose-binding domain-like"/>
    <property type="match status" value="1"/>
</dbReference>
<evidence type="ECO:0000313" key="4">
    <source>
        <dbReference type="Proteomes" id="UP000039324"/>
    </source>
</evidence>
<organism evidence="2 4">
    <name type="scientific">Plasmodiophora brassicae</name>
    <name type="common">Clubroot disease agent</name>
    <dbReference type="NCBI Taxonomy" id="37360"/>
    <lineage>
        <taxon>Eukaryota</taxon>
        <taxon>Sar</taxon>
        <taxon>Rhizaria</taxon>
        <taxon>Endomyxa</taxon>
        <taxon>Phytomyxea</taxon>
        <taxon>Plasmodiophorida</taxon>
        <taxon>Plasmodiophoridae</taxon>
        <taxon>Plasmodiophora</taxon>
    </lineage>
</organism>
<dbReference type="SUPFAM" id="SSF54695">
    <property type="entry name" value="POZ domain"/>
    <property type="match status" value="1"/>
</dbReference>
<dbReference type="InterPro" id="IPR051481">
    <property type="entry name" value="BTB-POZ/Galectin-3-binding"/>
</dbReference>
<dbReference type="CDD" id="cd18186">
    <property type="entry name" value="BTB_POZ_ZBTB_KLHL-like"/>
    <property type="match status" value="1"/>
</dbReference>
<dbReference type="Pfam" id="PF00651">
    <property type="entry name" value="BTB"/>
    <property type="match status" value="1"/>
</dbReference>
<dbReference type="InterPro" id="IPR000210">
    <property type="entry name" value="BTB/POZ_dom"/>
</dbReference>
<dbReference type="InterPro" id="IPR008979">
    <property type="entry name" value="Galactose-bd-like_sf"/>
</dbReference>
<proteinExistence type="predicted"/>
<dbReference type="InterPro" id="IPR011705">
    <property type="entry name" value="BACK"/>
</dbReference>
<protein>
    <recommendedName>
        <fullName evidence="1">BTB domain-containing protein</fullName>
    </recommendedName>
</protein>
<reference evidence="2 4" key="1">
    <citation type="submission" date="2015-02" db="EMBL/GenBank/DDBJ databases">
        <authorList>
            <person name="Chooi Y.-H."/>
        </authorList>
    </citation>
    <scope>NUCLEOTIDE SEQUENCE [LARGE SCALE GENOMIC DNA]</scope>
    <source>
        <strain evidence="2">E3</strain>
    </source>
</reference>
<sequence>MTEDAKTPDGTIACPGEVVLVDQAQHHCWRSSDAVVDADSSSSLSRVLQPLVNNALLSDVTFMADGQVVHAHRLVLAAWSAPFRVMFTNGWAESRMAQIEVEAADVDALKLMLEFMYTGSIHLEPHMALPVLALANRYAVVPLQRIAEQFIEQQLDVGNCCLFLSAADRFNCDRLRQICFEFTVEQFEAASSTRGFLLLSTDCMRQLLHSNDLVVCSEEVVFRALSTWLAADLASRGKQAADLLQLVRFPMMRSSFLYETVEKDPVVQGVGVMRDLLLQAYRFHAVSPLGHVPDGCQERGKEAMLFGDRVGRICASLSTPSMSGAHPIDNVRYKDDKYWLPCNSDRAEIMLDLDGLFRITRIRMQNRHSVEFQVLFKEAHEELWRELVPITQSGRHKVVSEIELNKGVVHHRTKAVARYLLIRLLGRSHSSYHTSVYWIEVHGMRAPNTTAAPSTPNHVVVPCKDDRAHDQS</sequence>
<dbReference type="Proteomes" id="UP000290189">
    <property type="component" value="Unassembled WGS sequence"/>
</dbReference>
<dbReference type="STRING" id="37360.A0A0G4IUZ9"/>
<dbReference type="EMBL" id="CDSF01000089">
    <property type="protein sequence ID" value="CEO99082.1"/>
    <property type="molecule type" value="Genomic_DNA"/>
</dbReference>
<dbReference type="Gene3D" id="3.30.710.10">
    <property type="entry name" value="Potassium Channel Kv1.1, Chain A"/>
    <property type="match status" value="1"/>
</dbReference>
<evidence type="ECO:0000313" key="5">
    <source>
        <dbReference type="Proteomes" id="UP000290189"/>
    </source>
</evidence>
<dbReference type="SMART" id="SM00225">
    <property type="entry name" value="BTB"/>
    <property type="match status" value="1"/>
</dbReference>
<dbReference type="InterPro" id="IPR011333">
    <property type="entry name" value="SKP1/BTB/POZ_sf"/>
</dbReference>
<dbReference type="EMBL" id="OVEO01000010">
    <property type="protein sequence ID" value="SPQ98633.1"/>
    <property type="molecule type" value="Genomic_DNA"/>
</dbReference>
<dbReference type="PANTHER" id="PTHR24410:SF23">
    <property type="entry name" value="BTB DOMAIN-CONTAINING PROTEIN-RELATED"/>
    <property type="match status" value="1"/>
</dbReference>
<evidence type="ECO:0000313" key="3">
    <source>
        <dbReference type="EMBL" id="SPQ98633.1"/>
    </source>
</evidence>
<dbReference type="Gene3D" id="1.25.40.420">
    <property type="match status" value="1"/>
</dbReference>
<feature type="domain" description="BTB" evidence="1">
    <location>
        <begin position="58"/>
        <end position="125"/>
    </location>
</feature>
<dbReference type="SMART" id="SM00875">
    <property type="entry name" value="BACK"/>
    <property type="match status" value="1"/>
</dbReference>
<keyword evidence="4" id="KW-1185">Reference proteome</keyword>
<dbReference type="Pfam" id="PF07707">
    <property type="entry name" value="BACK"/>
    <property type="match status" value="1"/>
</dbReference>
<dbReference type="OrthoDB" id="19132at2759"/>
<dbReference type="OMA" id="REMEVQC"/>